<dbReference type="SFLD" id="SFLDS00052">
    <property type="entry name" value="Ferric_Reductase_Domain"/>
    <property type="match status" value="1"/>
</dbReference>
<gene>
    <name evidence="16" type="ORF">WOLCODRAFT_140747</name>
</gene>
<dbReference type="InterPro" id="IPR013121">
    <property type="entry name" value="Fe_red_NAD-bd_6"/>
</dbReference>
<comment type="similarity">
    <text evidence="2">Belongs to the ferric reductase (FRE) family.</text>
</comment>
<proteinExistence type="inferred from homology"/>
<keyword evidence="11 14" id="KW-0472">Membrane</keyword>
<keyword evidence="4" id="KW-0813">Transport</keyword>
<evidence type="ECO:0000256" key="5">
    <source>
        <dbReference type="ARBA" id="ARBA00022475"/>
    </source>
</evidence>
<reference evidence="16 17" key="1">
    <citation type="journal article" date="2012" name="Science">
        <title>The Paleozoic origin of enzymatic lignin decomposition reconstructed from 31 fungal genomes.</title>
        <authorList>
            <person name="Floudas D."/>
            <person name="Binder M."/>
            <person name="Riley R."/>
            <person name="Barry K."/>
            <person name="Blanchette R.A."/>
            <person name="Henrissat B."/>
            <person name="Martinez A.T."/>
            <person name="Otillar R."/>
            <person name="Spatafora J.W."/>
            <person name="Yadav J.S."/>
            <person name="Aerts A."/>
            <person name="Benoit I."/>
            <person name="Boyd A."/>
            <person name="Carlson A."/>
            <person name="Copeland A."/>
            <person name="Coutinho P.M."/>
            <person name="de Vries R.P."/>
            <person name="Ferreira P."/>
            <person name="Findley K."/>
            <person name="Foster B."/>
            <person name="Gaskell J."/>
            <person name="Glotzer D."/>
            <person name="Gorecki P."/>
            <person name="Heitman J."/>
            <person name="Hesse C."/>
            <person name="Hori C."/>
            <person name="Igarashi K."/>
            <person name="Jurgens J.A."/>
            <person name="Kallen N."/>
            <person name="Kersten P."/>
            <person name="Kohler A."/>
            <person name="Kuees U."/>
            <person name="Kumar T.K.A."/>
            <person name="Kuo A."/>
            <person name="LaButti K."/>
            <person name="Larrondo L.F."/>
            <person name="Lindquist E."/>
            <person name="Ling A."/>
            <person name="Lombard V."/>
            <person name="Lucas S."/>
            <person name="Lundell T."/>
            <person name="Martin R."/>
            <person name="McLaughlin D.J."/>
            <person name="Morgenstern I."/>
            <person name="Morin E."/>
            <person name="Murat C."/>
            <person name="Nagy L.G."/>
            <person name="Nolan M."/>
            <person name="Ohm R.A."/>
            <person name="Patyshakuliyeva A."/>
            <person name="Rokas A."/>
            <person name="Ruiz-Duenas F.J."/>
            <person name="Sabat G."/>
            <person name="Salamov A."/>
            <person name="Samejima M."/>
            <person name="Schmutz J."/>
            <person name="Slot J.C."/>
            <person name="St John F."/>
            <person name="Stenlid J."/>
            <person name="Sun H."/>
            <person name="Sun S."/>
            <person name="Syed K."/>
            <person name="Tsang A."/>
            <person name="Wiebenga A."/>
            <person name="Young D."/>
            <person name="Pisabarro A."/>
            <person name="Eastwood D.C."/>
            <person name="Martin F."/>
            <person name="Cullen D."/>
            <person name="Grigoriev I.V."/>
            <person name="Hibbett D.S."/>
        </authorList>
    </citation>
    <scope>NUCLEOTIDE SEQUENCE [LARGE SCALE GENOMIC DNA]</scope>
    <source>
        <strain evidence="16 17">MD-104</strain>
    </source>
</reference>
<keyword evidence="8 14" id="KW-1133">Transmembrane helix</keyword>
<dbReference type="Pfam" id="PF01794">
    <property type="entry name" value="Ferric_reduct"/>
    <property type="match status" value="1"/>
</dbReference>
<dbReference type="Proteomes" id="UP000218811">
    <property type="component" value="Unassembled WGS sequence"/>
</dbReference>
<comment type="catalytic activity">
    <reaction evidence="13">
        <text>2 a Fe(II)-siderophore + NADP(+) + H(+) = 2 a Fe(III)-siderophore + NADPH</text>
        <dbReference type="Rhea" id="RHEA:28795"/>
        <dbReference type="Rhea" id="RHEA-COMP:11342"/>
        <dbReference type="Rhea" id="RHEA-COMP:11344"/>
        <dbReference type="ChEBI" id="CHEBI:15378"/>
        <dbReference type="ChEBI" id="CHEBI:29033"/>
        <dbReference type="ChEBI" id="CHEBI:29034"/>
        <dbReference type="ChEBI" id="CHEBI:57783"/>
        <dbReference type="ChEBI" id="CHEBI:58349"/>
        <dbReference type="EC" id="1.16.1.9"/>
    </reaction>
</comment>
<feature type="transmembrane region" description="Helical" evidence="14">
    <location>
        <begin position="244"/>
        <end position="262"/>
    </location>
</feature>
<evidence type="ECO:0000313" key="16">
    <source>
        <dbReference type="EMBL" id="PCH37162.1"/>
    </source>
</evidence>
<evidence type="ECO:0000256" key="13">
    <source>
        <dbReference type="ARBA" id="ARBA00048483"/>
    </source>
</evidence>
<organism evidence="16 17">
    <name type="scientific">Wolfiporia cocos (strain MD-104)</name>
    <name type="common">Brown rot fungus</name>
    <dbReference type="NCBI Taxonomy" id="742152"/>
    <lineage>
        <taxon>Eukaryota</taxon>
        <taxon>Fungi</taxon>
        <taxon>Dikarya</taxon>
        <taxon>Basidiomycota</taxon>
        <taxon>Agaricomycotina</taxon>
        <taxon>Agaricomycetes</taxon>
        <taxon>Polyporales</taxon>
        <taxon>Phaeolaceae</taxon>
        <taxon>Wolfiporia</taxon>
    </lineage>
</organism>
<keyword evidence="12" id="KW-0325">Glycoprotein</keyword>
<dbReference type="SFLD" id="SFLDG01168">
    <property type="entry name" value="Ferric_reductase_subgroup_(FRE"/>
    <property type="match status" value="1"/>
</dbReference>
<dbReference type="GO" id="GO:0052851">
    <property type="term" value="F:ferric-chelate reductase (NADPH) activity"/>
    <property type="evidence" value="ECO:0007669"/>
    <property type="project" value="UniProtKB-EC"/>
</dbReference>
<feature type="transmembrane region" description="Helical" evidence="14">
    <location>
        <begin position="215"/>
        <end position="232"/>
    </location>
</feature>
<evidence type="ECO:0000256" key="3">
    <source>
        <dbReference type="ARBA" id="ARBA00012668"/>
    </source>
</evidence>
<name>A0A2H3J4H8_WOLCO</name>
<dbReference type="GO" id="GO:0006826">
    <property type="term" value="P:iron ion transport"/>
    <property type="evidence" value="ECO:0007669"/>
    <property type="project" value="TreeGrafter"/>
</dbReference>
<feature type="transmembrane region" description="Helical" evidence="14">
    <location>
        <begin position="278"/>
        <end position="296"/>
    </location>
</feature>
<sequence>MSFLATAANATGAAAKAAANATSTTASKTASAAAAEPTLDSTTYFFDVDVGLLCFAGLFVLLALPRAIARFARLSEWFAGCFFHSVKIQGPPRFTRPFQLDPKAGISSDSSSPDIEKQAGVAITEVSSSQFDDVIDMPSMSMGEPKNPPAYMPAWSSLFPVASSVLSMKIRPGYSVGKAILLLAYLALLMASALIDVNLFTAPARLGYVAVSQLPIIYIMASKNTVFGALIGKGYEKLNYLHRFAGRVAVFCVNAHALAYFAKWSQDGTIASHMETNHKWGCVALGAMDILFLFSLTPVRQTCYQLFFVTHCIAGVVVLVAVVYHEPWAIPYIEIAAALYGFDRLVRLIQTRIVTAHLRPIPELGMTRIEIPSVNAGWRAGQHVRIKVLSTGMGVTGWAESHPFTIASVAKSRGEEGLVLMCKKAGDWTNKLFEVAQRTEYEAESVGRNVKVVLNGPYGGPGHALIHSYSGAVIVTGGSGITYALSTIQELMQKSSEGASRVRHVELVWSVADPSSLWPMLPLFTSLLAEAQSCMTTFRISVHYTRAVTSEDALKPLQRLPAGLSLSAGRPRVTKIIENVVDRVTSFGNGESAMTGIMVGVCGPLALGEEVGRAVRRLDNGRKKAVGGVELHEEIFGW</sequence>
<keyword evidence="10" id="KW-0406">Ion transport</keyword>
<dbReference type="OrthoDB" id="17725at2759"/>
<dbReference type="GO" id="GO:0005886">
    <property type="term" value="C:plasma membrane"/>
    <property type="evidence" value="ECO:0007669"/>
    <property type="project" value="UniProtKB-SubCell"/>
</dbReference>
<comment type="subcellular location">
    <subcellularLocation>
        <location evidence="1">Cell membrane</location>
        <topology evidence="1">Multi-pass membrane protein</topology>
    </subcellularLocation>
</comment>
<dbReference type="GO" id="GO:0015677">
    <property type="term" value="P:copper ion import"/>
    <property type="evidence" value="ECO:0007669"/>
    <property type="project" value="TreeGrafter"/>
</dbReference>
<protein>
    <recommendedName>
        <fullName evidence="3">ferric-chelate reductase (NADPH)</fullName>
        <ecNumber evidence="3">1.16.1.9</ecNumber>
    </recommendedName>
</protein>
<dbReference type="InterPro" id="IPR017927">
    <property type="entry name" value="FAD-bd_FR_type"/>
</dbReference>
<evidence type="ECO:0000256" key="7">
    <source>
        <dbReference type="ARBA" id="ARBA00022982"/>
    </source>
</evidence>
<evidence type="ECO:0000256" key="6">
    <source>
        <dbReference type="ARBA" id="ARBA00022692"/>
    </source>
</evidence>
<dbReference type="InterPro" id="IPR039261">
    <property type="entry name" value="FNR_nucleotide-bd"/>
</dbReference>
<dbReference type="AlphaFoldDB" id="A0A2H3J4H8"/>
<dbReference type="GO" id="GO:0006879">
    <property type="term" value="P:intracellular iron ion homeostasis"/>
    <property type="evidence" value="ECO:0007669"/>
    <property type="project" value="TreeGrafter"/>
</dbReference>
<evidence type="ECO:0000256" key="4">
    <source>
        <dbReference type="ARBA" id="ARBA00022448"/>
    </source>
</evidence>
<dbReference type="EC" id="1.16.1.9" evidence="3"/>
<dbReference type="EMBL" id="KB467909">
    <property type="protein sequence ID" value="PCH37162.1"/>
    <property type="molecule type" value="Genomic_DNA"/>
</dbReference>
<evidence type="ECO:0000259" key="15">
    <source>
        <dbReference type="PROSITE" id="PS51384"/>
    </source>
</evidence>
<keyword evidence="5" id="KW-1003">Cell membrane</keyword>
<keyword evidence="9" id="KW-0560">Oxidoreductase</keyword>
<accession>A0A2H3J4H8</accession>
<feature type="transmembrane region" description="Helical" evidence="14">
    <location>
        <begin position="303"/>
        <end position="324"/>
    </location>
</feature>
<evidence type="ECO:0000313" key="17">
    <source>
        <dbReference type="Proteomes" id="UP000218811"/>
    </source>
</evidence>
<evidence type="ECO:0000256" key="14">
    <source>
        <dbReference type="SAM" id="Phobius"/>
    </source>
</evidence>
<dbReference type="CDD" id="cd06186">
    <property type="entry name" value="NOX_Duox_like_FAD_NADP"/>
    <property type="match status" value="1"/>
</dbReference>
<evidence type="ECO:0000256" key="2">
    <source>
        <dbReference type="ARBA" id="ARBA00006278"/>
    </source>
</evidence>
<dbReference type="Pfam" id="PF08030">
    <property type="entry name" value="NAD_binding_6"/>
    <property type="match status" value="1"/>
</dbReference>
<dbReference type="PANTHER" id="PTHR32361:SF9">
    <property type="entry name" value="FERRIC REDUCTASE TRANSMEMBRANE COMPONENT 3-RELATED"/>
    <property type="match status" value="1"/>
</dbReference>
<evidence type="ECO:0000256" key="1">
    <source>
        <dbReference type="ARBA" id="ARBA00004651"/>
    </source>
</evidence>
<feature type="domain" description="FAD-binding FR-type" evidence="15">
    <location>
        <begin position="341"/>
        <end position="464"/>
    </location>
</feature>
<dbReference type="STRING" id="742152.A0A2H3J4H8"/>
<feature type="transmembrane region" description="Helical" evidence="14">
    <location>
        <begin position="176"/>
        <end position="195"/>
    </location>
</feature>
<dbReference type="OMA" id="WVYILAT"/>
<dbReference type="Gene3D" id="3.40.50.80">
    <property type="entry name" value="Nucleotide-binding domain of ferredoxin-NADP reductase (FNR) module"/>
    <property type="match status" value="1"/>
</dbReference>
<evidence type="ECO:0000256" key="8">
    <source>
        <dbReference type="ARBA" id="ARBA00022989"/>
    </source>
</evidence>
<dbReference type="PROSITE" id="PS51384">
    <property type="entry name" value="FAD_FR"/>
    <property type="match status" value="1"/>
</dbReference>
<dbReference type="Pfam" id="PF08022">
    <property type="entry name" value="FAD_binding_8"/>
    <property type="match status" value="1"/>
</dbReference>
<dbReference type="InterPro" id="IPR051410">
    <property type="entry name" value="Ferric/Cupric_Reductase"/>
</dbReference>
<evidence type="ECO:0000256" key="9">
    <source>
        <dbReference type="ARBA" id="ARBA00023002"/>
    </source>
</evidence>
<dbReference type="InterPro" id="IPR013130">
    <property type="entry name" value="Fe3_Rdtase_TM_dom"/>
</dbReference>
<dbReference type="SUPFAM" id="SSF52343">
    <property type="entry name" value="Ferredoxin reductase-like, C-terminal NADP-linked domain"/>
    <property type="match status" value="1"/>
</dbReference>
<keyword evidence="7" id="KW-0249">Electron transport</keyword>
<evidence type="ECO:0000256" key="11">
    <source>
        <dbReference type="ARBA" id="ARBA00023136"/>
    </source>
</evidence>
<feature type="transmembrane region" description="Helical" evidence="14">
    <location>
        <begin position="42"/>
        <end position="64"/>
    </location>
</feature>
<keyword evidence="6 14" id="KW-0812">Transmembrane</keyword>
<dbReference type="InterPro" id="IPR017938">
    <property type="entry name" value="Riboflavin_synthase-like_b-brl"/>
</dbReference>
<evidence type="ECO:0000256" key="12">
    <source>
        <dbReference type="ARBA" id="ARBA00023180"/>
    </source>
</evidence>
<keyword evidence="17" id="KW-1185">Reference proteome</keyword>
<dbReference type="PANTHER" id="PTHR32361">
    <property type="entry name" value="FERRIC/CUPRIC REDUCTASE TRANSMEMBRANE COMPONENT"/>
    <property type="match status" value="1"/>
</dbReference>
<evidence type="ECO:0000256" key="10">
    <source>
        <dbReference type="ARBA" id="ARBA00023065"/>
    </source>
</evidence>
<dbReference type="SUPFAM" id="SSF63380">
    <property type="entry name" value="Riboflavin synthase domain-like"/>
    <property type="match status" value="1"/>
</dbReference>
<dbReference type="InterPro" id="IPR013112">
    <property type="entry name" value="FAD-bd_8"/>
</dbReference>